<dbReference type="AlphaFoldDB" id="Q5ZE93"/>
<name>Q5ZE93_ORYSJ</name>
<dbReference type="EMBL" id="AP002541">
    <property type="protein sequence ID" value="BAD52489.1"/>
    <property type="molecule type" value="Genomic_DNA"/>
</dbReference>
<dbReference type="EMBL" id="AP002747">
    <property type="protein sequence ID" value="BAD52516.1"/>
    <property type="molecule type" value="Genomic_DNA"/>
</dbReference>
<evidence type="ECO:0000256" key="1">
    <source>
        <dbReference type="SAM" id="MobiDB-lite"/>
    </source>
</evidence>
<dbReference type="Proteomes" id="UP000817658">
    <property type="component" value="Chromosome 1"/>
</dbReference>
<organism evidence="3">
    <name type="scientific">Oryza sativa subsp. japonica</name>
    <name type="common">Rice</name>
    <dbReference type="NCBI Taxonomy" id="39947"/>
    <lineage>
        <taxon>Eukaryota</taxon>
        <taxon>Viridiplantae</taxon>
        <taxon>Streptophyta</taxon>
        <taxon>Embryophyta</taxon>
        <taxon>Tracheophyta</taxon>
        <taxon>Spermatophyta</taxon>
        <taxon>Magnoliopsida</taxon>
        <taxon>Liliopsida</taxon>
        <taxon>Poales</taxon>
        <taxon>Poaceae</taxon>
        <taxon>BOP clade</taxon>
        <taxon>Oryzoideae</taxon>
        <taxon>Oryzeae</taxon>
        <taxon>Oryzinae</taxon>
        <taxon>Oryza</taxon>
        <taxon>Oryza sativa</taxon>
    </lineage>
</organism>
<accession>Q5ZE93</accession>
<protein>
    <submittedName>
        <fullName evidence="3">Uncharacterized protein</fullName>
    </submittedName>
</protein>
<gene>
    <name evidence="2" type="ORF">P0494A10.8</name>
    <name evidence="3" type="ORF">P0698G03.36</name>
</gene>
<evidence type="ECO:0000313" key="3">
    <source>
        <dbReference type="EMBL" id="BAD52516.1"/>
    </source>
</evidence>
<evidence type="ECO:0000313" key="2">
    <source>
        <dbReference type="EMBL" id="BAD52489.1"/>
    </source>
</evidence>
<dbReference type="Proteomes" id="UP000000763">
    <property type="component" value="Chromosome 1"/>
</dbReference>
<proteinExistence type="predicted"/>
<reference evidence="4" key="3">
    <citation type="journal article" date="2008" name="Nucleic Acids Res.">
        <title>The rice annotation project database (RAP-DB): 2008 update.</title>
        <authorList>
            <consortium name="The rice annotation project (RAP)"/>
        </authorList>
    </citation>
    <scope>GENOME REANNOTATION</scope>
    <source>
        <strain evidence="4">cv. Nipponbare</strain>
    </source>
</reference>
<reference evidence="3" key="1">
    <citation type="journal article" date="2002" name="Nature">
        <title>The genome sequence and structure of rice chromosome 1.</title>
        <authorList>
            <person name="Sasaki T."/>
            <person name="Matsumoto T."/>
            <person name="Yamamoto K."/>
            <person name="Sakata K."/>
            <person name="Baba T."/>
            <person name="Katayose Y."/>
            <person name="Wu J."/>
            <person name="Niimura Y."/>
            <person name="Cheng Z."/>
            <person name="Nagamura Y."/>
            <person name="Antonio B.A."/>
            <person name="Kanamori H."/>
            <person name="Hosokawa S."/>
            <person name="Masukawa M."/>
            <person name="Arikawa K."/>
            <person name="Chiden Y."/>
            <person name="Hayashi M."/>
            <person name="Okamoto M."/>
            <person name="Ando T."/>
            <person name="Aoki H."/>
            <person name="Arita K."/>
            <person name="Hamada M."/>
            <person name="Harada C."/>
            <person name="Hijishita S."/>
            <person name="Honda M."/>
            <person name="Ichikawa Y."/>
            <person name="Idonuma A."/>
            <person name="Iijima M."/>
            <person name="Ikeda M."/>
            <person name="Ikeno M."/>
            <person name="Itoh S."/>
            <person name="Itoh T."/>
            <person name="Itoh Y."/>
            <person name="Itoh Y."/>
            <person name="Iwabuchi A."/>
            <person name="Kamiya K."/>
            <person name="Karasawa W."/>
            <person name="Katagiri S."/>
            <person name="Kikuta A."/>
            <person name="Kobayashi N."/>
            <person name="Kono I."/>
            <person name="Machita K."/>
            <person name="Maehara T."/>
            <person name="Mizuno H."/>
            <person name="Mizubayashi T."/>
            <person name="Mukai Y."/>
            <person name="Nagasaki H."/>
            <person name="Nakashima M."/>
            <person name="Nakama Y."/>
            <person name="Nakamichi Y."/>
            <person name="Nakamura M."/>
            <person name="Namiki N."/>
            <person name="Negishi M."/>
            <person name="Ohta I."/>
            <person name="Ono N."/>
            <person name="Saji S."/>
            <person name="Sakai K."/>
            <person name="Shibata M."/>
            <person name="Shimokawa T."/>
            <person name="Shomura A."/>
            <person name="Song J."/>
            <person name="Takazaki Y."/>
            <person name="Terasawa K."/>
            <person name="Tsuji K."/>
            <person name="Waki K."/>
            <person name="Yamagata H."/>
            <person name="Yamane H."/>
            <person name="Yoshiki S."/>
            <person name="Yoshihara R."/>
            <person name="Yukawa K."/>
            <person name="Zhong H."/>
            <person name="Iwama H."/>
            <person name="Endo T."/>
            <person name="Ito H."/>
            <person name="Hahn J.H."/>
            <person name="Kim H.I."/>
            <person name="Eun M.Y."/>
            <person name="Yano M."/>
            <person name="Jiang J."/>
            <person name="Gojobori T."/>
        </authorList>
    </citation>
    <scope>NUCLEOTIDE SEQUENCE</scope>
</reference>
<sequence length="143" mass="15700">MEEVNYLHRCLTKSEKQATTGDLAGRCCMTIRHQEIKIYNLNPAGHRRIHPIVVERPKPTKASSRVGPSRKHSGPHNFATRHNLANALGSVAIPVCDGEIPATSWHWSREAPSTAATRAKAELLNFLVDSAAAAREAECNVLD</sequence>
<feature type="region of interest" description="Disordered" evidence="1">
    <location>
        <begin position="57"/>
        <end position="80"/>
    </location>
</feature>
<evidence type="ECO:0000313" key="4">
    <source>
        <dbReference type="Proteomes" id="UP000000763"/>
    </source>
</evidence>
<reference evidence="4" key="2">
    <citation type="journal article" date="2005" name="Nature">
        <title>The map-based sequence of the rice genome.</title>
        <authorList>
            <consortium name="International rice genome sequencing project (IRGSP)"/>
            <person name="Matsumoto T."/>
            <person name="Wu J."/>
            <person name="Kanamori H."/>
            <person name="Katayose Y."/>
            <person name="Fujisawa M."/>
            <person name="Namiki N."/>
            <person name="Mizuno H."/>
            <person name="Yamamoto K."/>
            <person name="Antonio B.A."/>
            <person name="Baba T."/>
            <person name="Sakata K."/>
            <person name="Nagamura Y."/>
            <person name="Aoki H."/>
            <person name="Arikawa K."/>
            <person name="Arita K."/>
            <person name="Bito T."/>
            <person name="Chiden Y."/>
            <person name="Fujitsuka N."/>
            <person name="Fukunaka R."/>
            <person name="Hamada M."/>
            <person name="Harada C."/>
            <person name="Hayashi A."/>
            <person name="Hijishita S."/>
            <person name="Honda M."/>
            <person name="Hosokawa S."/>
            <person name="Ichikawa Y."/>
            <person name="Idonuma A."/>
            <person name="Iijima M."/>
            <person name="Ikeda M."/>
            <person name="Ikeno M."/>
            <person name="Ito K."/>
            <person name="Ito S."/>
            <person name="Ito T."/>
            <person name="Ito Y."/>
            <person name="Ito Y."/>
            <person name="Iwabuchi A."/>
            <person name="Kamiya K."/>
            <person name="Karasawa W."/>
            <person name="Kurita K."/>
            <person name="Katagiri S."/>
            <person name="Kikuta A."/>
            <person name="Kobayashi H."/>
            <person name="Kobayashi N."/>
            <person name="Machita K."/>
            <person name="Maehara T."/>
            <person name="Masukawa M."/>
            <person name="Mizubayashi T."/>
            <person name="Mukai Y."/>
            <person name="Nagasaki H."/>
            <person name="Nagata Y."/>
            <person name="Naito S."/>
            <person name="Nakashima M."/>
            <person name="Nakama Y."/>
            <person name="Nakamichi Y."/>
            <person name="Nakamura M."/>
            <person name="Meguro A."/>
            <person name="Negishi M."/>
            <person name="Ohta I."/>
            <person name="Ohta T."/>
            <person name="Okamoto M."/>
            <person name="Ono N."/>
            <person name="Saji S."/>
            <person name="Sakaguchi M."/>
            <person name="Sakai K."/>
            <person name="Shibata M."/>
            <person name="Shimokawa T."/>
            <person name="Song J."/>
            <person name="Takazaki Y."/>
            <person name="Terasawa K."/>
            <person name="Tsugane M."/>
            <person name="Tsuji K."/>
            <person name="Ueda S."/>
            <person name="Waki K."/>
            <person name="Yamagata H."/>
            <person name="Yamamoto M."/>
            <person name="Yamamoto S."/>
            <person name="Yamane H."/>
            <person name="Yoshiki S."/>
            <person name="Yoshihara R."/>
            <person name="Yukawa K."/>
            <person name="Zhong H."/>
            <person name="Yano M."/>
            <person name="Yuan Q."/>
            <person name="Ouyang S."/>
            <person name="Liu J."/>
            <person name="Jones K.M."/>
            <person name="Gansberger K."/>
            <person name="Moffat K."/>
            <person name="Hill J."/>
            <person name="Bera J."/>
            <person name="Fadrosh D."/>
            <person name="Jin S."/>
            <person name="Johri S."/>
            <person name="Kim M."/>
            <person name="Overton L."/>
            <person name="Reardon M."/>
            <person name="Tsitrin T."/>
            <person name="Vuong H."/>
            <person name="Weaver B."/>
            <person name="Ciecko A."/>
            <person name="Tallon L."/>
            <person name="Jackson J."/>
            <person name="Pai G."/>
            <person name="Aken S.V."/>
            <person name="Utterback T."/>
            <person name="Reidmuller S."/>
            <person name="Feldblyum T."/>
            <person name="Hsiao J."/>
            <person name="Zismann V."/>
            <person name="Iobst S."/>
            <person name="de Vazeille A.R."/>
            <person name="Buell C.R."/>
            <person name="Ying K."/>
            <person name="Li Y."/>
            <person name="Lu T."/>
            <person name="Huang Y."/>
            <person name="Zhao Q."/>
            <person name="Feng Q."/>
            <person name="Zhang L."/>
            <person name="Zhu J."/>
            <person name="Weng Q."/>
            <person name="Mu J."/>
            <person name="Lu Y."/>
            <person name="Fan D."/>
            <person name="Liu Y."/>
            <person name="Guan J."/>
            <person name="Zhang Y."/>
            <person name="Yu S."/>
            <person name="Liu X."/>
            <person name="Zhang Y."/>
            <person name="Hong G."/>
            <person name="Han B."/>
            <person name="Choisne N."/>
            <person name="Demange N."/>
            <person name="Orjeda G."/>
            <person name="Samain S."/>
            <person name="Cattolico L."/>
            <person name="Pelletier E."/>
            <person name="Couloux A."/>
            <person name="Segurens B."/>
            <person name="Wincker P."/>
            <person name="D'Hont A."/>
            <person name="Scarpelli C."/>
            <person name="Weissenbach J."/>
            <person name="Salanoubat M."/>
            <person name="Quetier F."/>
            <person name="Yu Y."/>
            <person name="Kim H.R."/>
            <person name="Rambo T."/>
            <person name="Currie J."/>
            <person name="Collura K."/>
            <person name="Luo M."/>
            <person name="Yang T."/>
            <person name="Ammiraju J.S.S."/>
            <person name="Engler F."/>
            <person name="Soderlund C."/>
            <person name="Wing R.A."/>
            <person name="Palmer L.E."/>
            <person name="de la Bastide M."/>
            <person name="Spiegel L."/>
            <person name="Nascimento L."/>
            <person name="Zutavern T."/>
            <person name="O'Shaughnessy A."/>
            <person name="Dike S."/>
            <person name="Dedhia N."/>
            <person name="Preston R."/>
            <person name="Balija V."/>
            <person name="McCombie W.R."/>
            <person name="Chow T."/>
            <person name="Chen H."/>
            <person name="Chung M."/>
            <person name="Chen C."/>
            <person name="Shaw J."/>
            <person name="Wu H."/>
            <person name="Hsiao K."/>
            <person name="Chao Y."/>
            <person name="Chu M."/>
            <person name="Cheng C."/>
            <person name="Hour A."/>
            <person name="Lee P."/>
            <person name="Lin S."/>
            <person name="Lin Y."/>
            <person name="Liou J."/>
            <person name="Liu S."/>
            <person name="Hsing Y."/>
            <person name="Raghuvanshi S."/>
            <person name="Mohanty A."/>
            <person name="Bharti A.K."/>
            <person name="Gaur A."/>
            <person name="Gupta V."/>
            <person name="Kumar D."/>
            <person name="Ravi V."/>
            <person name="Vij S."/>
            <person name="Kapur A."/>
            <person name="Khurana P."/>
            <person name="Khurana P."/>
            <person name="Khurana J.P."/>
            <person name="Tyagi A.K."/>
            <person name="Gaikwad K."/>
            <person name="Singh A."/>
            <person name="Dalal V."/>
            <person name="Srivastava S."/>
            <person name="Dixit A."/>
            <person name="Pal A.K."/>
            <person name="Ghazi I.A."/>
            <person name="Yadav M."/>
            <person name="Pandit A."/>
            <person name="Bhargava A."/>
            <person name="Sureshbabu K."/>
            <person name="Batra K."/>
            <person name="Sharma T.R."/>
            <person name="Mohapatra T."/>
            <person name="Singh N.K."/>
            <person name="Messing J."/>
            <person name="Nelson A.B."/>
            <person name="Fuks G."/>
            <person name="Kavchok S."/>
            <person name="Keizer G."/>
            <person name="Linton E."/>
            <person name="Llaca V."/>
            <person name="Song R."/>
            <person name="Tanyolac B."/>
            <person name="Young S."/>
            <person name="Ho-Il K."/>
            <person name="Hahn J.H."/>
            <person name="Sangsakoo G."/>
            <person name="Vanavichit A."/>
            <person name="de Mattos Luiz.A.T."/>
            <person name="Zimmer P.D."/>
            <person name="Malone G."/>
            <person name="Dellagostin O."/>
            <person name="de Oliveira A.C."/>
            <person name="Bevan M."/>
            <person name="Bancroft I."/>
            <person name="Minx P."/>
            <person name="Cordum H."/>
            <person name="Wilson R."/>
            <person name="Cheng Z."/>
            <person name="Jin W."/>
            <person name="Jiang J."/>
            <person name="Leong S.A."/>
            <person name="Iwama H."/>
            <person name="Gojobori T."/>
            <person name="Itoh T."/>
            <person name="Niimura Y."/>
            <person name="Fujii Y."/>
            <person name="Habara T."/>
            <person name="Sakai H."/>
            <person name="Sato Y."/>
            <person name="Wilson G."/>
            <person name="Kumar K."/>
            <person name="McCouch S."/>
            <person name="Juretic N."/>
            <person name="Hoen D."/>
            <person name="Wright S."/>
            <person name="Bruskiewich R."/>
            <person name="Bureau T."/>
            <person name="Miyao A."/>
            <person name="Hirochika H."/>
            <person name="Nishikawa T."/>
            <person name="Kadowaki K."/>
            <person name="Sugiura M."/>
            <person name="Burr B."/>
            <person name="Sasaki T."/>
        </authorList>
    </citation>
    <scope>NUCLEOTIDE SEQUENCE [LARGE SCALE GENOMIC DNA]</scope>
    <source>
        <strain evidence="4">cv. Nipponbare</strain>
    </source>
</reference>